<dbReference type="Gene3D" id="4.10.400.10">
    <property type="entry name" value="Low-density Lipoprotein Receptor"/>
    <property type="match status" value="1"/>
</dbReference>
<dbReference type="InterPro" id="IPR002172">
    <property type="entry name" value="LDrepeatLR_classA_rpt"/>
</dbReference>
<dbReference type="SUPFAM" id="SSF49785">
    <property type="entry name" value="Galactose-binding domain-like"/>
    <property type="match status" value="2"/>
</dbReference>
<dbReference type="SMART" id="SM00192">
    <property type="entry name" value="LDLa"/>
    <property type="match status" value="3"/>
</dbReference>
<feature type="domain" description="F5/8 type C" evidence="4">
    <location>
        <begin position="68"/>
        <end position="238"/>
    </location>
</feature>
<evidence type="ECO:0000256" key="2">
    <source>
        <dbReference type="PROSITE-ProRule" id="PRU00124"/>
    </source>
</evidence>
<evidence type="ECO:0000259" key="4">
    <source>
        <dbReference type="PROSITE" id="PS50022"/>
    </source>
</evidence>
<dbReference type="CDD" id="cd00112">
    <property type="entry name" value="LDLa"/>
    <property type="match status" value="2"/>
</dbReference>
<dbReference type="PRINTS" id="PR00261">
    <property type="entry name" value="LDLRECEPTOR"/>
</dbReference>
<dbReference type="InterPro" id="IPR008979">
    <property type="entry name" value="Galactose-bd-like_sf"/>
</dbReference>
<dbReference type="Pfam" id="PF00754">
    <property type="entry name" value="F5_F8_type_C"/>
    <property type="match status" value="1"/>
</dbReference>
<protein>
    <recommendedName>
        <fullName evidence="4">F5/8 type C domain-containing protein</fullName>
    </recommendedName>
</protein>
<dbReference type="EMBL" id="GG666568">
    <property type="protein sequence ID" value="EEN54000.1"/>
    <property type="molecule type" value="Genomic_DNA"/>
</dbReference>
<dbReference type="InterPro" id="IPR000421">
    <property type="entry name" value="FA58C"/>
</dbReference>
<feature type="compositionally biased region" description="Low complexity" evidence="3">
    <location>
        <begin position="381"/>
        <end position="391"/>
    </location>
</feature>
<dbReference type="PROSITE" id="PS50022">
    <property type="entry name" value="FA58C_3"/>
    <property type="match status" value="2"/>
</dbReference>
<dbReference type="PANTHER" id="PTHR24543:SF291">
    <property type="entry name" value="SMOKE ALARM, ISOFORM D"/>
    <property type="match status" value="1"/>
</dbReference>
<dbReference type="SUPFAM" id="SSF57424">
    <property type="entry name" value="LDL receptor-like module"/>
    <property type="match status" value="2"/>
</dbReference>
<feature type="disulfide bond" evidence="2">
    <location>
        <begin position="349"/>
        <end position="364"/>
    </location>
</feature>
<sequence>MKPKPSYLLPQVFQGNRERYSKVSRPLPTPVTSRYIRLYPAGYAGWVAMVMEVYVTNDENTWLKQDEYVPLGVGLDPDDPDAVPKIPDLHMTASSREAMGFFPWRARLNNGRGRQLGACWSPREQQYDRWLQIKHDQIYKVAGVITQGAYNMDHWVTDYKLGFSLNGQIWTTYTNVTGDDVLFQGNSDNHRYARNLLAIPVFALYTRFYPHVDVSTEDGGFTVSYHEQVALRVEILVINEIESQFHPCTGEDPNVFHYRQACDGREDCSTGKDEADCDGVPKHCFFTCRHNVTCLPSRQLGDGRQDCAHGEDERPGDVEEAMGREWGSCSYSCPSVYGNASCVPDAFWCDGDADCLGEEDEQGCKGAVLHGEGRGGGGSTSGQETSSGTTEGDPEATMGPKDGQDEPMVPTGAQEAQQEPTVGPTRGQGSFEDKTEYIFELFKLWGRVQRSGDVCKGVGTCAKEWGTCAKEWGRVQRSRDVCKGVGTCAKE</sequence>
<organism>
    <name type="scientific">Branchiostoma floridae</name>
    <name type="common">Florida lancelet</name>
    <name type="synonym">Amphioxus</name>
    <dbReference type="NCBI Taxonomy" id="7739"/>
    <lineage>
        <taxon>Eukaryota</taxon>
        <taxon>Metazoa</taxon>
        <taxon>Chordata</taxon>
        <taxon>Cephalochordata</taxon>
        <taxon>Leptocardii</taxon>
        <taxon>Amphioxiformes</taxon>
        <taxon>Branchiostomatidae</taxon>
        <taxon>Branchiostoma</taxon>
    </lineage>
</organism>
<dbReference type="Gene3D" id="2.60.120.260">
    <property type="entry name" value="Galactose-binding domain-like"/>
    <property type="match status" value="2"/>
</dbReference>
<comment type="caution">
    <text evidence="2">Lacks conserved residue(s) required for the propagation of feature annotation.</text>
</comment>
<dbReference type="InParanoid" id="C3Z0F2"/>
<dbReference type="eggNOG" id="KOG1215">
    <property type="taxonomic scope" value="Eukaryota"/>
</dbReference>
<accession>C3Z0F2</accession>
<evidence type="ECO:0000256" key="1">
    <source>
        <dbReference type="ARBA" id="ARBA00023157"/>
    </source>
</evidence>
<dbReference type="InterPro" id="IPR036055">
    <property type="entry name" value="LDL_receptor-like_sf"/>
</dbReference>
<dbReference type="STRING" id="7739.C3Z0F2"/>
<feature type="domain" description="F5/8 type C" evidence="4">
    <location>
        <begin position="1"/>
        <end position="56"/>
    </location>
</feature>
<proteinExistence type="predicted"/>
<dbReference type="PROSITE" id="PS50068">
    <property type="entry name" value="LDLRA_2"/>
    <property type="match status" value="1"/>
</dbReference>
<feature type="region of interest" description="Disordered" evidence="3">
    <location>
        <begin position="367"/>
        <end position="430"/>
    </location>
</feature>
<dbReference type="PANTHER" id="PTHR24543">
    <property type="entry name" value="MULTICOPPER OXIDASE-RELATED"/>
    <property type="match status" value="1"/>
</dbReference>
<keyword evidence="1 2" id="KW-1015">Disulfide bond</keyword>
<dbReference type="CDD" id="cd00057">
    <property type="entry name" value="FA58C"/>
    <property type="match status" value="1"/>
</dbReference>
<evidence type="ECO:0000313" key="5">
    <source>
        <dbReference type="EMBL" id="EEN54000.1"/>
    </source>
</evidence>
<reference evidence="5" key="1">
    <citation type="journal article" date="2008" name="Nature">
        <title>The amphioxus genome and the evolution of the chordate karyotype.</title>
        <authorList>
            <consortium name="US DOE Joint Genome Institute (JGI-PGF)"/>
            <person name="Putnam N.H."/>
            <person name="Butts T."/>
            <person name="Ferrier D.E.K."/>
            <person name="Furlong R.F."/>
            <person name="Hellsten U."/>
            <person name="Kawashima T."/>
            <person name="Robinson-Rechavi M."/>
            <person name="Shoguchi E."/>
            <person name="Terry A."/>
            <person name="Yu J.-K."/>
            <person name="Benito-Gutierrez E.L."/>
            <person name="Dubchak I."/>
            <person name="Garcia-Fernandez J."/>
            <person name="Gibson-Brown J.J."/>
            <person name="Grigoriev I.V."/>
            <person name="Horton A.C."/>
            <person name="de Jong P.J."/>
            <person name="Jurka J."/>
            <person name="Kapitonov V.V."/>
            <person name="Kohara Y."/>
            <person name="Kuroki Y."/>
            <person name="Lindquist E."/>
            <person name="Lucas S."/>
            <person name="Osoegawa K."/>
            <person name="Pennacchio L.A."/>
            <person name="Salamov A.A."/>
            <person name="Satou Y."/>
            <person name="Sauka-Spengler T."/>
            <person name="Schmutz J."/>
            <person name="Shin-I T."/>
            <person name="Toyoda A."/>
            <person name="Bronner-Fraser M."/>
            <person name="Fujiyama A."/>
            <person name="Holland L.Z."/>
            <person name="Holland P.W.H."/>
            <person name="Satoh N."/>
            <person name="Rokhsar D.S."/>
        </authorList>
    </citation>
    <scope>NUCLEOTIDE SEQUENCE [LARGE SCALE GENOMIC DNA]</scope>
    <source>
        <strain evidence="5">S238N-H82</strain>
        <tissue evidence="5">Testes</tissue>
    </source>
</reference>
<gene>
    <name evidence="5" type="ORF">BRAFLDRAFT_79780</name>
</gene>
<evidence type="ECO:0000256" key="3">
    <source>
        <dbReference type="SAM" id="MobiDB-lite"/>
    </source>
</evidence>
<dbReference type="AlphaFoldDB" id="C3Z0F2"/>
<dbReference type="Gene3D" id="4.10.1220.10">
    <property type="entry name" value="EGF-type module"/>
    <property type="match status" value="1"/>
</dbReference>
<name>C3Z0F2_BRAFL</name>